<dbReference type="PANTHER" id="PTHR33428">
    <property type="entry name" value="CHLOROPHYLLASE-2, CHLOROPLASTIC"/>
    <property type="match status" value="1"/>
</dbReference>
<dbReference type="PANTHER" id="PTHR33428:SF14">
    <property type="entry name" value="CARBOXYLESTERASE TYPE B DOMAIN-CONTAINING PROTEIN"/>
    <property type="match status" value="1"/>
</dbReference>
<dbReference type="RefSeq" id="XP_069227276.1">
    <property type="nucleotide sequence ID" value="XM_069375905.1"/>
</dbReference>
<feature type="signal peptide" evidence="1">
    <location>
        <begin position="1"/>
        <end position="15"/>
    </location>
</feature>
<dbReference type="EMBL" id="JAAQHG020000028">
    <property type="protein sequence ID" value="KAL1584170.1"/>
    <property type="molecule type" value="Genomic_DNA"/>
</dbReference>
<dbReference type="InterPro" id="IPR029058">
    <property type="entry name" value="AB_hydrolase_fold"/>
</dbReference>
<evidence type="ECO:0000256" key="1">
    <source>
        <dbReference type="SAM" id="SignalP"/>
    </source>
</evidence>
<keyword evidence="3" id="KW-1185">Reference proteome</keyword>
<dbReference type="SUPFAM" id="SSF53474">
    <property type="entry name" value="alpha/beta-Hydrolases"/>
    <property type="match status" value="1"/>
</dbReference>
<organism evidence="2 3">
    <name type="scientific">Cladosporium halotolerans</name>
    <dbReference type="NCBI Taxonomy" id="1052096"/>
    <lineage>
        <taxon>Eukaryota</taxon>
        <taxon>Fungi</taxon>
        <taxon>Dikarya</taxon>
        <taxon>Ascomycota</taxon>
        <taxon>Pezizomycotina</taxon>
        <taxon>Dothideomycetes</taxon>
        <taxon>Dothideomycetidae</taxon>
        <taxon>Cladosporiales</taxon>
        <taxon>Cladosporiaceae</taxon>
        <taxon>Cladosporium</taxon>
    </lineage>
</organism>
<gene>
    <name evidence="2" type="ORF">WHR41_07300</name>
</gene>
<sequence length="300" mass="30437">MKAAFALFAATAASAAVVKRQNQGDGPYGPVSYTTDDTLTRHTIYAPESGPDTPMPVLVWGNGACSDDGTSAQNFLAQVASYGFVAIASGNPGGNGGSTTADWMTEAVEWVVNGANGLNVDSSRIMAAGYSCGGTEAYQMQDNDAVSSIGIFNSGLLGNYEFAGQITKPIIFALGGPNDIAYGNGERDYAALSSTLPAWKGNLNSVGHGGTYGEPNGGLFAEAAANWMLWLYQGDAEAGAYFANGAGTSAGWSDAVSQNIEGFSVPIGGGSSASASGAGAGNQTAAAVKSQRDCTQTIRI</sequence>
<proteinExistence type="predicted"/>
<protein>
    <submittedName>
        <fullName evidence="2">Uncharacterized protein</fullName>
    </submittedName>
</protein>
<reference evidence="2 3" key="1">
    <citation type="journal article" date="2020" name="Microbiol. Resour. Announc.">
        <title>Draft Genome Sequence of a Cladosporium Species Isolated from the Mesophotic Ascidian Didemnum maculosum.</title>
        <authorList>
            <person name="Gioti A."/>
            <person name="Siaperas R."/>
            <person name="Nikolaivits E."/>
            <person name="Le Goff G."/>
            <person name="Ouazzani J."/>
            <person name="Kotoulas G."/>
            <person name="Topakas E."/>
        </authorList>
    </citation>
    <scope>NUCLEOTIDE SEQUENCE [LARGE SCALE GENOMIC DNA]</scope>
    <source>
        <strain evidence="2 3">TM138-S3</strain>
    </source>
</reference>
<evidence type="ECO:0000313" key="2">
    <source>
        <dbReference type="EMBL" id="KAL1584170.1"/>
    </source>
</evidence>
<dbReference type="AlphaFoldDB" id="A0AB34KLE7"/>
<evidence type="ECO:0000313" key="3">
    <source>
        <dbReference type="Proteomes" id="UP000803884"/>
    </source>
</evidence>
<name>A0AB34KLE7_9PEZI</name>
<feature type="chain" id="PRO_5044194239" evidence="1">
    <location>
        <begin position="16"/>
        <end position="300"/>
    </location>
</feature>
<keyword evidence="1" id="KW-0732">Signal</keyword>
<dbReference type="Proteomes" id="UP000803884">
    <property type="component" value="Unassembled WGS sequence"/>
</dbReference>
<comment type="caution">
    <text evidence="2">The sequence shown here is derived from an EMBL/GenBank/DDBJ whole genome shotgun (WGS) entry which is preliminary data.</text>
</comment>
<dbReference type="Gene3D" id="3.40.50.1820">
    <property type="entry name" value="alpha/beta hydrolase"/>
    <property type="match status" value="1"/>
</dbReference>
<dbReference type="GeneID" id="96008743"/>
<accession>A0AB34KLE7</accession>